<evidence type="ECO:0000256" key="2">
    <source>
        <dbReference type="ARBA" id="ARBA00022801"/>
    </source>
</evidence>
<dbReference type="Pfam" id="PF00929">
    <property type="entry name" value="RNase_T"/>
    <property type="match status" value="1"/>
</dbReference>
<keyword evidence="7" id="KW-1185">Reference proteome</keyword>
<feature type="region of interest" description="Disordered" evidence="4">
    <location>
        <begin position="1"/>
        <end position="32"/>
    </location>
</feature>
<evidence type="ECO:0000313" key="6">
    <source>
        <dbReference type="EMBL" id="GGH35069.1"/>
    </source>
</evidence>
<feature type="domain" description="Exonuclease" evidence="5">
    <location>
        <begin position="83"/>
        <end position="259"/>
    </location>
</feature>
<keyword evidence="3" id="KW-0269">Exonuclease</keyword>
<dbReference type="InterPro" id="IPR036397">
    <property type="entry name" value="RNaseH_sf"/>
</dbReference>
<dbReference type="SUPFAM" id="SSF53098">
    <property type="entry name" value="Ribonuclease H-like"/>
    <property type="match status" value="1"/>
</dbReference>
<evidence type="ECO:0000256" key="4">
    <source>
        <dbReference type="SAM" id="MobiDB-lite"/>
    </source>
</evidence>
<protein>
    <recommendedName>
        <fullName evidence="5">Exonuclease domain-containing protein</fullName>
    </recommendedName>
</protein>
<dbReference type="SMART" id="SM00479">
    <property type="entry name" value="EXOIII"/>
    <property type="match status" value="1"/>
</dbReference>
<name>A0A917MK73_9MICO</name>
<evidence type="ECO:0000256" key="3">
    <source>
        <dbReference type="ARBA" id="ARBA00022839"/>
    </source>
</evidence>
<dbReference type="PANTHER" id="PTHR30231">
    <property type="entry name" value="DNA POLYMERASE III SUBUNIT EPSILON"/>
    <property type="match status" value="1"/>
</dbReference>
<proteinExistence type="predicted"/>
<dbReference type="GO" id="GO:0005829">
    <property type="term" value="C:cytosol"/>
    <property type="evidence" value="ECO:0007669"/>
    <property type="project" value="TreeGrafter"/>
</dbReference>
<dbReference type="AlphaFoldDB" id="A0A917MK73"/>
<reference evidence="6" key="1">
    <citation type="journal article" date="2014" name="Int. J. Syst. Evol. Microbiol.">
        <title>Complete genome sequence of Corynebacterium casei LMG S-19264T (=DSM 44701T), isolated from a smear-ripened cheese.</title>
        <authorList>
            <consortium name="US DOE Joint Genome Institute (JGI-PGF)"/>
            <person name="Walter F."/>
            <person name="Albersmeier A."/>
            <person name="Kalinowski J."/>
            <person name="Ruckert C."/>
        </authorList>
    </citation>
    <scope>NUCLEOTIDE SEQUENCE</scope>
    <source>
        <strain evidence="6">CGMCC 1.15794</strain>
    </source>
</reference>
<dbReference type="PANTHER" id="PTHR30231:SF4">
    <property type="entry name" value="PROTEIN NEN2"/>
    <property type="match status" value="1"/>
</dbReference>
<dbReference type="Gene3D" id="3.30.420.10">
    <property type="entry name" value="Ribonuclease H-like superfamily/Ribonuclease H"/>
    <property type="match status" value="1"/>
</dbReference>
<dbReference type="Proteomes" id="UP000657592">
    <property type="component" value="Unassembled WGS sequence"/>
</dbReference>
<reference evidence="6" key="2">
    <citation type="submission" date="2020-09" db="EMBL/GenBank/DDBJ databases">
        <authorList>
            <person name="Sun Q."/>
            <person name="Zhou Y."/>
        </authorList>
    </citation>
    <scope>NUCLEOTIDE SEQUENCE</scope>
    <source>
        <strain evidence="6">CGMCC 1.15794</strain>
    </source>
</reference>
<dbReference type="InterPro" id="IPR013520">
    <property type="entry name" value="Ribonucl_H"/>
</dbReference>
<dbReference type="GO" id="GO:0003676">
    <property type="term" value="F:nucleic acid binding"/>
    <property type="evidence" value="ECO:0007669"/>
    <property type="project" value="InterPro"/>
</dbReference>
<keyword evidence="2" id="KW-0378">Hydrolase</keyword>
<evidence type="ECO:0000256" key="1">
    <source>
        <dbReference type="ARBA" id="ARBA00022722"/>
    </source>
</evidence>
<dbReference type="CDD" id="cd06127">
    <property type="entry name" value="DEDDh"/>
    <property type="match status" value="1"/>
</dbReference>
<evidence type="ECO:0000259" key="5">
    <source>
        <dbReference type="SMART" id="SM00479"/>
    </source>
</evidence>
<gene>
    <name evidence="6" type="ORF">GCM10010921_03240</name>
</gene>
<dbReference type="NCBIfam" id="NF005927">
    <property type="entry name" value="PRK07942.1"/>
    <property type="match status" value="1"/>
</dbReference>
<keyword evidence="1" id="KW-0540">Nuclease</keyword>
<comment type="caution">
    <text evidence="6">The sequence shown here is derived from an EMBL/GenBank/DDBJ whole genome shotgun (WGS) entry which is preliminary data.</text>
</comment>
<feature type="compositionally biased region" description="Pro residues" evidence="4">
    <location>
        <begin position="1"/>
        <end position="11"/>
    </location>
</feature>
<sequence>MSRSWPDPPPLFELDELDGPGETRTWAPRRSVARRARRSSSAGKALGGATLAETALFSQLFAATAVAPVPTAAALARAPWTRRIGVFDLETTGIDVTQDRIVSAYVGLLDESGAVVHDEHWLADPGIDIPAEATAVHGITTERARSEGRPAAEVVAEVAAALRTLLSAEIPVVAYNAAYDFSLLKHEASRHGVAPLAEPAPVIDPLVIDKTYDRYRKGKRTLDVVAAHYSVPLEAAHDASADAVAAGRVALALAERFADRLPECPHELHSRQIGWAREQAESLTEYFVRIGRLEPTEALDGTWPVR</sequence>
<dbReference type="EMBL" id="BMJY01000001">
    <property type="protein sequence ID" value="GGH35069.1"/>
    <property type="molecule type" value="Genomic_DNA"/>
</dbReference>
<dbReference type="GO" id="GO:0008408">
    <property type="term" value="F:3'-5' exonuclease activity"/>
    <property type="evidence" value="ECO:0007669"/>
    <property type="project" value="TreeGrafter"/>
</dbReference>
<dbReference type="InterPro" id="IPR012337">
    <property type="entry name" value="RNaseH-like_sf"/>
</dbReference>
<evidence type="ECO:0000313" key="7">
    <source>
        <dbReference type="Proteomes" id="UP000657592"/>
    </source>
</evidence>
<accession>A0A917MK73</accession>
<organism evidence="6 7">
    <name type="scientific">Microbacterium album</name>
    <dbReference type="NCBI Taxonomy" id="2053191"/>
    <lineage>
        <taxon>Bacteria</taxon>
        <taxon>Bacillati</taxon>
        <taxon>Actinomycetota</taxon>
        <taxon>Actinomycetes</taxon>
        <taxon>Micrococcales</taxon>
        <taxon>Microbacteriaceae</taxon>
        <taxon>Microbacterium</taxon>
    </lineage>
</organism>